<dbReference type="InterPro" id="IPR036138">
    <property type="entry name" value="PBP_dimer_sf"/>
</dbReference>
<dbReference type="AlphaFoldDB" id="A0A809RDH3"/>
<dbReference type="InterPro" id="IPR050515">
    <property type="entry name" value="Beta-lactam/transpept"/>
</dbReference>
<feature type="active site" description="Acyl-ester intermediate" evidence="14">
    <location>
        <position position="330"/>
    </location>
</feature>
<comment type="cofactor">
    <cofactor evidence="14">
        <name>Zn(2+)</name>
        <dbReference type="ChEBI" id="CHEBI:29105"/>
    </cofactor>
    <text evidence="14">Binds one Zn(2+) ion per subunit.</text>
</comment>
<sequence>MNEPTEIKYYQVELTDFRHRVMIAAGFVVVLFLILLARFFYVQVLEHDRYFALAESNRISIAPTTPNRGIIFDRHGVIMAHNYSAYTLELTPSKIKDLSATIDELAKLVDITPVNRKHFAKLLAESHNFETFPLRTRLTDEEVARVAANRYRFPGVEVKARLFRQYPLNNSASHLIGYIGRINDEDLEKLKADNNYNNYRGTDHIGKTGIEQSFESVLHGTTGAEQIETDAGGHAVRTLSHTNPISGDNLVLNIDSKLQAIAEQAFGQYRGALVALDPKTGGVLAFVSNPGFDPNLFVDGIDSTNWNELNTSPDRPLLNRALRGAYPEGSTIKPFMALAGLHYGVRTPNDTISDPGYFMLPNSTHLYRDWKPNGHGSVNMHLSIVQSCDTYYYRLANDLGIDRMHAYLSQFGFGQKTGIDMDGELAGVLPSREWKAKHSRQPWYPGETVIAGIGQGYNLATPLQLAVATAAIANGGITYKPQLVSAIIDSRTGQRRNIAPEVIADAHIPPEQLKTVVDAMIDVTRPGGTAAVASAGAPYLIAAKTGTAQVVGIRQNEKYHAGNMQAEHRDHALFIAFAPADAPKIAIAVLVENGGHGGVTAAPIARAVMDYYLLGKLPKSMSNATASDAGGSVNAD</sequence>
<dbReference type="NCBIfam" id="TIGR03423">
    <property type="entry name" value="pbp2_mrdA"/>
    <property type="match status" value="1"/>
</dbReference>
<dbReference type="GO" id="GO:0071972">
    <property type="term" value="F:peptidoglycan L,D-transpeptidase activity"/>
    <property type="evidence" value="ECO:0007669"/>
    <property type="project" value="TreeGrafter"/>
</dbReference>
<feature type="binding site" evidence="14">
    <location>
        <position position="388"/>
    </location>
    <ligand>
        <name>Zn(2+)</name>
        <dbReference type="ChEBI" id="CHEBI:29105"/>
    </ligand>
</feature>
<dbReference type="PANTHER" id="PTHR30627">
    <property type="entry name" value="PEPTIDOGLYCAN D,D-TRANSPEPTIDASE"/>
    <property type="match status" value="1"/>
</dbReference>
<feature type="domain" description="Penicillin-binding protein dimerisation" evidence="16">
    <location>
        <begin position="64"/>
        <end position="239"/>
    </location>
</feature>
<evidence type="ECO:0000256" key="5">
    <source>
        <dbReference type="ARBA" id="ARBA00022645"/>
    </source>
</evidence>
<evidence type="ECO:0000259" key="15">
    <source>
        <dbReference type="Pfam" id="PF00905"/>
    </source>
</evidence>
<comment type="function">
    <text evidence="14">Catalyzes cross-linking of the peptidoglycan cell wall.</text>
</comment>
<reference evidence="18" key="1">
    <citation type="submission" date="2019-11" db="EMBL/GenBank/DDBJ databases">
        <title>Isolation and characterization of a novel species in the genus Sulfuriferula.</title>
        <authorList>
            <person name="Mochizuki J."/>
            <person name="Kojima H."/>
            <person name="Fukui M."/>
        </authorList>
    </citation>
    <scope>NUCLEOTIDE SEQUENCE [LARGE SCALE GENOMIC DNA]</scope>
    <source>
        <strain evidence="18">SGTM</strain>
    </source>
</reference>
<organism evidence="17 18">
    <name type="scientific">Sulfuriferula nivalis</name>
    <dbReference type="NCBI Taxonomy" id="2675298"/>
    <lineage>
        <taxon>Bacteria</taxon>
        <taxon>Pseudomonadati</taxon>
        <taxon>Pseudomonadota</taxon>
        <taxon>Betaproteobacteria</taxon>
        <taxon>Nitrosomonadales</taxon>
        <taxon>Sulfuricellaceae</taxon>
        <taxon>Sulfuriferula</taxon>
    </lineage>
</organism>
<protein>
    <recommendedName>
        <fullName evidence="14">Peptidoglycan D,D-transpeptidase MrdA</fullName>
        <ecNumber evidence="14">3.4.16.4</ecNumber>
    </recommendedName>
    <alternativeName>
        <fullName evidence="14">Penicillin-binding protein 2</fullName>
        <shortName evidence="14">PBP-2</shortName>
    </alternativeName>
</protein>
<evidence type="ECO:0000256" key="1">
    <source>
        <dbReference type="ARBA" id="ARBA00004167"/>
    </source>
</evidence>
<keyword evidence="4 14" id="KW-0997">Cell inner membrane</keyword>
<evidence type="ECO:0000313" key="17">
    <source>
        <dbReference type="EMBL" id="BBO99818.1"/>
    </source>
</evidence>
<feature type="transmembrane region" description="Helical" evidence="14">
    <location>
        <begin position="21"/>
        <end position="41"/>
    </location>
</feature>
<dbReference type="GO" id="GO:0071555">
    <property type="term" value="P:cell wall organization"/>
    <property type="evidence" value="ECO:0007669"/>
    <property type="project" value="UniProtKB-KW"/>
</dbReference>
<keyword evidence="14" id="KW-0479">Metal-binding</keyword>
<dbReference type="RefSeq" id="WP_162083817.1">
    <property type="nucleotide sequence ID" value="NZ_AP021881.1"/>
</dbReference>
<keyword evidence="5 14" id="KW-0121">Carboxypeptidase</keyword>
<dbReference type="KEGG" id="sniv:SFSGTM_05270"/>
<dbReference type="EC" id="3.4.16.4" evidence="14"/>
<dbReference type="Pfam" id="PF00905">
    <property type="entry name" value="Transpeptidase"/>
    <property type="match status" value="1"/>
</dbReference>
<evidence type="ECO:0000256" key="2">
    <source>
        <dbReference type="ARBA" id="ARBA00004236"/>
    </source>
</evidence>
<dbReference type="GO" id="GO:0008270">
    <property type="term" value="F:zinc ion binding"/>
    <property type="evidence" value="ECO:0007669"/>
    <property type="project" value="UniProtKB-UniRule"/>
</dbReference>
<keyword evidence="12 14" id="KW-0472">Membrane</keyword>
<evidence type="ECO:0000256" key="4">
    <source>
        <dbReference type="ARBA" id="ARBA00022519"/>
    </source>
</evidence>
<keyword evidence="3 14" id="KW-1003">Cell membrane</keyword>
<comment type="catalytic activity">
    <reaction evidence="14">
        <text>Preferential cleavage: (Ac)2-L-Lys-D-Ala-|-D-Ala. Also transpeptidation of peptidyl-alanyl moieties that are N-acyl substituents of D-alanine.</text>
        <dbReference type="EC" id="3.4.16.4"/>
    </reaction>
</comment>
<feature type="binding site" evidence="14">
    <location>
        <position position="369"/>
    </location>
    <ligand>
        <name>Zn(2+)</name>
        <dbReference type="ChEBI" id="CHEBI:29105"/>
    </ligand>
</feature>
<dbReference type="GO" id="GO:0006508">
    <property type="term" value="P:proteolysis"/>
    <property type="evidence" value="ECO:0007669"/>
    <property type="project" value="UniProtKB-KW"/>
</dbReference>
<evidence type="ECO:0000256" key="3">
    <source>
        <dbReference type="ARBA" id="ARBA00022475"/>
    </source>
</evidence>
<proteinExistence type="inferred from homology"/>
<dbReference type="SUPFAM" id="SSF56519">
    <property type="entry name" value="Penicillin binding protein dimerisation domain"/>
    <property type="match status" value="1"/>
</dbReference>
<keyword evidence="11 14" id="KW-1133">Transmembrane helix</keyword>
<dbReference type="HAMAP" id="MF_02081">
    <property type="entry name" value="MrdA_transpept"/>
    <property type="match status" value="1"/>
</dbReference>
<dbReference type="PANTHER" id="PTHR30627:SF2">
    <property type="entry name" value="PEPTIDOGLYCAN D,D-TRANSPEPTIDASE MRDA"/>
    <property type="match status" value="1"/>
</dbReference>
<dbReference type="SUPFAM" id="SSF56601">
    <property type="entry name" value="beta-lactamase/transpeptidase-like"/>
    <property type="match status" value="1"/>
</dbReference>
<evidence type="ECO:0000256" key="9">
    <source>
        <dbReference type="ARBA" id="ARBA00022960"/>
    </source>
</evidence>
<keyword evidence="6 14" id="KW-0645">Protease</keyword>
<dbReference type="Gene3D" id="3.90.1310.10">
    <property type="entry name" value="Penicillin-binding protein 2a (Domain 2)"/>
    <property type="match status" value="1"/>
</dbReference>
<name>A0A809RDH3_9PROT</name>
<dbReference type="InterPro" id="IPR005311">
    <property type="entry name" value="PBP_dimer"/>
</dbReference>
<evidence type="ECO:0000256" key="6">
    <source>
        <dbReference type="ARBA" id="ARBA00022670"/>
    </source>
</evidence>
<evidence type="ECO:0000256" key="12">
    <source>
        <dbReference type="ARBA" id="ARBA00023136"/>
    </source>
</evidence>
<feature type="binding site" evidence="14">
    <location>
        <position position="375"/>
    </location>
    <ligand>
        <name>Zn(2+)</name>
        <dbReference type="ChEBI" id="CHEBI:29105"/>
    </ligand>
</feature>
<dbReference type="GO" id="GO:0005886">
    <property type="term" value="C:plasma membrane"/>
    <property type="evidence" value="ECO:0007669"/>
    <property type="project" value="UniProtKB-SubCell"/>
</dbReference>
<dbReference type="InterPro" id="IPR012338">
    <property type="entry name" value="Beta-lactam/transpept-like"/>
</dbReference>
<evidence type="ECO:0000256" key="7">
    <source>
        <dbReference type="ARBA" id="ARBA00022692"/>
    </source>
</evidence>
<keyword evidence="14" id="KW-0862">Zinc</keyword>
<evidence type="ECO:0000313" key="18">
    <source>
        <dbReference type="Proteomes" id="UP000463939"/>
    </source>
</evidence>
<comment type="similarity">
    <text evidence="14">Belongs to the transpeptidase family. MrdA subfamily.</text>
</comment>
<evidence type="ECO:0000256" key="11">
    <source>
        <dbReference type="ARBA" id="ARBA00022989"/>
    </source>
</evidence>
<keyword evidence="13 14" id="KW-0961">Cell wall biogenesis/degradation</keyword>
<keyword evidence="9 14" id="KW-0133">Cell shape</keyword>
<dbReference type="Gene3D" id="3.40.710.10">
    <property type="entry name" value="DD-peptidase/beta-lactamase superfamily"/>
    <property type="match status" value="1"/>
</dbReference>
<dbReference type="Pfam" id="PF03717">
    <property type="entry name" value="PBP_dimer"/>
    <property type="match status" value="1"/>
</dbReference>
<gene>
    <name evidence="14 17" type="primary">mrdA</name>
    <name evidence="17" type="ORF">SFSGTM_05270</name>
</gene>
<accession>A0A809RDH3</accession>
<evidence type="ECO:0000256" key="14">
    <source>
        <dbReference type="HAMAP-Rule" id="MF_02081"/>
    </source>
</evidence>
<keyword evidence="8 14" id="KW-0378">Hydrolase</keyword>
<comment type="pathway">
    <text evidence="14">Cell wall biogenesis; peptidoglycan biosynthesis.</text>
</comment>
<dbReference type="Gene3D" id="3.30.1390.30">
    <property type="entry name" value="Penicillin-binding protein 2a, domain 3"/>
    <property type="match status" value="1"/>
</dbReference>
<dbReference type="InterPro" id="IPR017790">
    <property type="entry name" value="Penicillin-binding_protein_2"/>
</dbReference>
<dbReference type="GO" id="GO:0008658">
    <property type="term" value="F:penicillin binding"/>
    <property type="evidence" value="ECO:0007669"/>
    <property type="project" value="InterPro"/>
</dbReference>
<keyword evidence="10 14" id="KW-0573">Peptidoglycan synthesis</keyword>
<dbReference type="GO" id="GO:0009002">
    <property type="term" value="F:serine-type D-Ala-D-Ala carboxypeptidase activity"/>
    <property type="evidence" value="ECO:0007669"/>
    <property type="project" value="UniProtKB-UniRule"/>
</dbReference>
<evidence type="ECO:0000256" key="8">
    <source>
        <dbReference type="ARBA" id="ARBA00022801"/>
    </source>
</evidence>
<keyword evidence="7 14" id="KW-0812">Transmembrane</keyword>
<dbReference type="InterPro" id="IPR001460">
    <property type="entry name" value="PCN-bd_Tpept"/>
</dbReference>
<evidence type="ECO:0000259" key="16">
    <source>
        <dbReference type="Pfam" id="PF03717"/>
    </source>
</evidence>
<evidence type="ECO:0000256" key="10">
    <source>
        <dbReference type="ARBA" id="ARBA00022984"/>
    </source>
</evidence>
<evidence type="ECO:0000256" key="13">
    <source>
        <dbReference type="ARBA" id="ARBA00023316"/>
    </source>
</evidence>
<feature type="binding site" evidence="14">
    <location>
        <position position="354"/>
    </location>
    <ligand>
        <name>Zn(2+)</name>
        <dbReference type="ChEBI" id="CHEBI:29105"/>
    </ligand>
</feature>
<comment type="subcellular location">
    <subcellularLocation>
        <location evidence="14">Cell inner membrane</location>
        <topology evidence="14">Single-pass membrane protein</topology>
    </subcellularLocation>
    <subcellularLocation>
        <location evidence="2">Cell membrane</location>
    </subcellularLocation>
    <subcellularLocation>
        <location evidence="1">Membrane</location>
        <topology evidence="1">Single-pass membrane protein</topology>
    </subcellularLocation>
</comment>
<dbReference type="Proteomes" id="UP000463939">
    <property type="component" value="Chromosome"/>
</dbReference>
<dbReference type="UniPathway" id="UPA00219"/>
<dbReference type="EMBL" id="AP021881">
    <property type="protein sequence ID" value="BBO99818.1"/>
    <property type="molecule type" value="Genomic_DNA"/>
</dbReference>
<dbReference type="GO" id="GO:0009252">
    <property type="term" value="P:peptidoglycan biosynthetic process"/>
    <property type="evidence" value="ECO:0007669"/>
    <property type="project" value="UniProtKB-UniRule"/>
</dbReference>
<keyword evidence="18" id="KW-1185">Reference proteome</keyword>
<dbReference type="GO" id="GO:0008360">
    <property type="term" value="P:regulation of cell shape"/>
    <property type="evidence" value="ECO:0007669"/>
    <property type="project" value="UniProtKB-KW"/>
</dbReference>
<feature type="domain" description="Penicillin-binding protein transpeptidase" evidence="15">
    <location>
        <begin position="271"/>
        <end position="610"/>
    </location>
</feature>
<dbReference type="FunFam" id="3.40.710.10:FF:000024">
    <property type="entry name" value="Penicillin-binding protein 2"/>
    <property type="match status" value="1"/>
</dbReference>